<dbReference type="EMBL" id="AGXJ01000051">
    <property type="protein sequence ID" value="EIY32419.1"/>
    <property type="molecule type" value="Genomic_DNA"/>
</dbReference>
<evidence type="ECO:0000256" key="3">
    <source>
        <dbReference type="ARBA" id="ARBA00023080"/>
    </source>
</evidence>
<comment type="similarity">
    <text evidence="1">Belongs to the HAM1 NTPase family.</text>
</comment>
<evidence type="ECO:0000256" key="2">
    <source>
        <dbReference type="ARBA" id="ARBA00022801"/>
    </source>
</evidence>
<dbReference type="Proteomes" id="UP000005974">
    <property type="component" value="Unassembled WGS sequence"/>
</dbReference>
<accession>I9FGE6</accession>
<keyword evidence="2" id="KW-0378">Hydrolase</keyword>
<reference evidence="4 5" key="1">
    <citation type="submission" date="2012-02" db="EMBL/GenBank/DDBJ databases">
        <title>The Genome Sequence of Bacteroides dorei CL02T12C06.</title>
        <authorList>
            <consortium name="The Broad Institute Genome Sequencing Platform"/>
            <person name="Earl A."/>
            <person name="Ward D."/>
            <person name="Feldgarden M."/>
            <person name="Gevers D."/>
            <person name="Zitomersky N.L."/>
            <person name="Coyne M.J."/>
            <person name="Comstock L.E."/>
            <person name="Young S.K."/>
            <person name="Zeng Q."/>
            <person name="Gargeya S."/>
            <person name="Fitzgerald M."/>
            <person name="Haas B."/>
            <person name="Abouelleil A."/>
            <person name="Alvarado L."/>
            <person name="Arachchi H.M."/>
            <person name="Berlin A."/>
            <person name="Chapman S.B."/>
            <person name="Gearin G."/>
            <person name="Goldberg J."/>
            <person name="Griggs A."/>
            <person name="Gujja S."/>
            <person name="Hansen M."/>
            <person name="Heiman D."/>
            <person name="Howarth C."/>
            <person name="Larimer J."/>
            <person name="Lui A."/>
            <person name="MacDonald P.J.P."/>
            <person name="McCowen C."/>
            <person name="Montmayeur A."/>
            <person name="Murphy C."/>
            <person name="Neiman D."/>
            <person name="Pearson M."/>
            <person name="Priest M."/>
            <person name="Roberts A."/>
            <person name="Saif S."/>
            <person name="Shea T."/>
            <person name="Sisk P."/>
            <person name="Stolte C."/>
            <person name="Sykes S."/>
            <person name="Wortman J."/>
            <person name="Nusbaum C."/>
            <person name="Birren B."/>
        </authorList>
    </citation>
    <scope>NUCLEOTIDE SEQUENCE [LARGE SCALE GENOMIC DNA]</scope>
    <source>
        <strain evidence="4 5">CL02T12C06</strain>
    </source>
</reference>
<dbReference type="PANTHER" id="PTHR11067:SF9">
    <property type="entry name" value="INOSINE TRIPHOSPHATE PYROPHOSPHATASE"/>
    <property type="match status" value="1"/>
</dbReference>
<dbReference type="InterPro" id="IPR029001">
    <property type="entry name" value="ITPase-like_fam"/>
</dbReference>
<dbReference type="InterPro" id="IPR002637">
    <property type="entry name" value="RdgB/HAM1"/>
</dbReference>
<proteinExistence type="inferred from homology"/>
<dbReference type="GO" id="GO:0009143">
    <property type="term" value="P:nucleoside triphosphate catabolic process"/>
    <property type="evidence" value="ECO:0007669"/>
    <property type="project" value="InterPro"/>
</dbReference>
<dbReference type="OrthoDB" id="9795331at2"/>
<dbReference type="Gene3D" id="3.90.950.10">
    <property type="match status" value="1"/>
</dbReference>
<dbReference type="GO" id="GO:0005737">
    <property type="term" value="C:cytoplasm"/>
    <property type="evidence" value="ECO:0007669"/>
    <property type="project" value="TreeGrafter"/>
</dbReference>
<organism evidence="4 5">
    <name type="scientific">Phocaeicola dorei CL02T12C06</name>
    <dbReference type="NCBI Taxonomy" id="997876"/>
    <lineage>
        <taxon>Bacteria</taxon>
        <taxon>Pseudomonadati</taxon>
        <taxon>Bacteroidota</taxon>
        <taxon>Bacteroidia</taxon>
        <taxon>Bacteroidales</taxon>
        <taxon>Bacteroidaceae</taxon>
        <taxon>Phocaeicola</taxon>
    </lineage>
</organism>
<dbReference type="Pfam" id="PF01725">
    <property type="entry name" value="Ham1p_like"/>
    <property type="match status" value="1"/>
</dbReference>
<name>I9FGE6_9BACT</name>
<evidence type="ECO:0000313" key="5">
    <source>
        <dbReference type="Proteomes" id="UP000005974"/>
    </source>
</evidence>
<keyword evidence="5" id="KW-1185">Reference proteome</keyword>
<dbReference type="AlphaFoldDB" id="I9FGE6"/>
<dbReference type="PANTHER" id="PTHR11067">
    <property type="entry name" value="INOSINE TRIPHOSPHATE PYROPHOSPHATASE/HAM1 PROTEIN"/>
    <property type="match status" value="1"/>
</dbReference>
<keyword evidence="3" id="KW-0546">Nucleotide metabolism</keyword>
<protein>
    <submittedName>
        <fullName evidence="4">RdgB/HAM1 family non-canonical purine NTP pyrophosphatase</fullName>
    </submittedName>
</protein>
<gene>
    <name evidence="4" type="ORF">HMPREF1064_02962</name>
</gene>
<evidence type="ECO:0000313" key="4">
    <source>
        <dbReference type="EMBL" id="EIY32419.1"/>
    </source>
</evidence>
<dbReference type="GO" id="GO:0047429">
    <property type="term" value="F:nucleoside triphosphate diphosphatase activity"/>
    <property type="evidence" value="ECO:0007669"/>
    <property type="project" value="InterPro"/>
</dbReference>
<dbReference type="RefSeq" id="WP_007846761.1">
    <property type="nucleotide sequence ID" value="NZ_JH724134.1"/>
</dbReference>
<dbReference type="CDD" id="cd00515">
    <property type="entry name" value="HAM1"/>
    <property type="match status" value="1"/>
</dbReference>
<dbReference type="PATRIC" id="fig|997876.3.peg.3060"/>
<sequence>MNRQIRILSSNPEKIKEVRDILNEFNIEVISNNIKLEELQTDDVIHLVKDKALKAYKKIGRPLIVEHTGLYIEKINGLPGGLTQIFWDTLRADKFAEIFGAVDDSSKAQAKTTVCYVDGKNFKIFEGKINGCITNHPKGDRTFQWDCIFIPDGKNMTFAEMGTLEKNKISMRKQALTEFAKYLNEQ</sequence>
<dbReference type="SUPFAM" id="SSF52972">
    <property type="entry name" value="ITPase-like"/>
    <property type="match status" value="1"/>
</dbReference>
<evidence type="ECO:0000256" key="1">
    <source>
        <dbReference type="ARBA" id="ARBA00008023"/>
    </source>
</evidence>
<dbReference type="HOGENOM" id="CLU_082080_1_0_10"/>
<dbReference type="GO" id="GO:0009117">
    <property type="term" value="P:nucleotide metabolic process"/>
    <property type="evidence" value="ECO:0007669"/>
    <property type="project" value="UniProtKB-KW"/>
</dbReference>
<comment type="caution">
    <text evidence="4">The sequence shown here is derived from an EMBL/GenBank/DDBJ whole genome shotgun (WGS) entry which is preliminary data.</text>
</comment>